<dbReference type="AlphaFoldDB" id="A0A5N5T753"/>
<evidence type="ECO:0000256" key="1">
    <source>
        <dbReference type="SAM" id="Phobius"/>
    </source>
</evidence>
<accession>A0A5N5T753</accession>
<evidence type="ECO:0000313" key="4">
    <source>
        <dbReference type="Proteomes" id="UP000326759"/>
    </source>
</evidence>
<dbReference type="PANTHER" id="PTHR21093">
    <property type="entry name" value="DIVERGENT PROTEIN KINASE DOMAIN 1C-RELATED"/>
    <property type="match status" value="1"/>
</dbReference>
<gene>
    <name evidence="3" type="primary">Fam69c</name>
    <name evidence="3" type="ORF">Anas_10858</name>
</gene>
<comment type="caution">
    <text evidence="3">The sequence shown here is derived from an EMBL/GenBank/DDBJ whole genome shotgun (WGS) entry which is preliminary data.</text>
</comment>
<dbReference type="EMBL" id="SEYY01008837">
    <property type="protein sequence ID" value="KAB7502009.1"/>
    <property type="molecule type" value="Genomic_DNA"/>
</dbReference>
<dbReference type="PANTHER" id="PTHR21093:SF2">
    <property type="entry name" value="DIVERGENT PROTEIN KINASE DOMAIN 1C"/>
    <property type="match status" value="1"/>
</dbReference>
<reference evidence="3 4" key="1">
    <citation type="journal article" date="2019" name="PLoS Biol.">
        <title>Sex chromosomes control vertical transmission of feminizing Wolbachia symbionts in an isopod.</title>
        <authorList>
            <person name="Becking T."/>
            <person name="Chebbi M.A."/>
            <person name="Giraud I."/>
            <person name="Moumen B."/>
            <person name="Laverre T."/>
            <person name="Caubet Y."/>
            <person name="Peccoud J."/>
            <person name="Gilbert C."/>
            <person name="Cordaux R."/>
        </authorList>
    </citation>
    <scope>NUCLEOTIDE SEQUENCE [LARGE SCALE GENOMIC DNA]</scope>
    <source>
        <strain evidence="3">ANa2</strain>
        <tissue evidence="3">Whole body excluding digestive tract and cuticle</tissue>
    </source>
</reference>
<keyword evidence="1" id="KW-0472">Membrane</keyword>
<keyword evidence="1" id="KW-1133">Transmembrane helix</keyword>
<protein>
    <submittedName>
        <fullName evidence="3">Protein FAM69C</fullName>
    </submittedName>
</protein>
<dbReference type="InterPro" id="IPR022049">
    <property type="entry name" value="FAM69_kinase_dom"/>
</dbReference>
<feature type="domain" description="FAM69 protein-kinase" evidence="2">
    <location>
        <begin position="179"/>
        <end position="367"/>
    </location>
</feature>
<evidence type="ECO:0000259" key="2">
    <source>
        <dbReference type="Pfam" id="PF12260"/>
    </source>
</evidence>
<evidence type="ECO:0000313" key="3">
    <source>
        <dbReference type="EMBL" id="KAB7502009.1"/>
    </source>
</evidence>
<name>A0A5N5T753_9CRUS</name>
<proteinExistence type="predicted"/>
<sequence length="392" mass="45145">MKFNVFYNVSLLIAFTSVSYYLLVINSFICSTYHFVEYIIPNLCMSVSKRNTSVSIISEELYFNDFCEYLCSSNLEYICHTYHLSKPFVFTFYEEGGNGDAVTTLYPVPRDRRMRMDMKKAYWKQKSENPYLPSAQELKEIVNSHVSFFVARQESLLLNPINSSLYTVQVGDLSIHEEFWKLIYDHEFLTSYLFQNFSLFPRILGTCKNFYAVQYAKPLIGNPLFPLSIPTQTKIQKAIELLSFIRKLNLAWLEPIHLCDIKHDHFGWLNGEVLFLDLDCVVTDSALKDIFVNNPECTVNEDCSYFDCYGECLPNKRCSKKRKNTNLQVLCSKIFLGNSESSIMGLYGLLSGNEFSNALKEALEVCAINPGMTVEVLVEILQNEYKSTTSLL</sequence>
<keyword evidence="1" id="KW-0812">Transmembrane</keyword>
<dbReference type="Pfam" id="PF12260">
    <property type="entry name" value="PIP49_C"/>
    <property type="match status" value="1"/>
</dbReference>
<dbReference type="Proteomes" id="UP000326759">
    <property type="component" value="Unassembled WGS sequence"/>
</dbReference>
<dbReference type="OrthoDB" id="8543887at2759"/>
<organism evidence="3 4">
    <name type="scientific">Armadillidium nasatum</name>
    <dbReference type="NCBI Taxonomy" id="96803"/>
    <lineage>
        <taxon>Eukaryota</taxon>
        <taxon>Metazoa</taxon>
        <taxon>Ecdysozoa</taxon>
        <taxon>Arthropoda</taxon>
        <taxon>Crustacea</taxon>
        <taxon>Multicrustacea</taxon>
        <taxon>Malacostraca</taxon>
        <taxon>Eumalacostraca</taxon>
        <taxon>Peracarida</taxon>
        <taxon>Isopoda</taxon>
        <taxon>Oniscidea</taxon>
        <taxon>Crinocheta</taxon>
        <taxon>Armadillidiidae</taxon>
        <taxon>Armadillidium</taxon>
    </lineage>
</organism>
<keyword evidence="4" id="KW-1185">Reference proteome</keyword>
<feature type="transmembrane region" description="Helical" evidence="1">
    <location>
        <begin position="12"/>
        <end position="36"/>
    </location>
</feature>